<dbReference type="Pfam" id="PF07862">
    <property type="entry name" value="Nif11"/>
    <property type="match status" value="1"/>
</dbReference>
<evidence type="ECO:0000259" key="1">
    <source>
        <dbReference type="Pfam" id="PF07862"/>
    </source>
</evidence>
<dbReference type="NCBIfam" id="TIGR03798">
    <property type="entry name" value="leader_Nif11"/>
    <property type="match status" value="1"/>
</dbReference>
<accession>A0A7C4AGZ3</accession>
<organism evidence="2">
    <name type="scientific">Fundidesulfovibrio putealis</name>
    <dbReference type="NCBI Taxonomy" id="270496"/>
    <lineage>
        <taxon>Bacteria</taxon>
        <taxon>Pseudomonadati</taxon>
        <taxon>Thermodesulfobacteriota</taxon>
        <taxon>Desulfovibrionia</taxon>
        <taxon>Desulfovibrionales</taxon>
        <taxon>Desulfovibrionaceae</taxon>
        <taxon>Fundidesulfovibrio</taxon>
    </lineage>
</organism>
<dbReference type="AlphaFoldDB" id="A0A7C4AGZ3"/>
<gene>
    <name evidence="2" type="ORF">ENR59_06145</name>
</gene>
<feature type="domain" description="Nif11" evidence="1">
    <location>
        <begin position="1"/>
        <end position="48"/>
    </location>
</feature>
<name>A0A7C4AGZ3_9BACT</name>
<evidence type="ECO:0000313" key="2">
    <source>
        <dbReference type="EMBL" id="HGG92519.1"/>
    </source>
</evidence>
<protein>
    <submittedName>
        <fullName evidence="2">Nif11-like leader peptide family natural product</fullName>
    </submittedName>
</protein>
<proteinExistence type="predicted"/>
<dbReference type="InterPro" id="IPR012903">
    <property type="entry name" value="Nif11"/>
</dbReference>
<reference evidence="2" key="1">
    <citation type="journal article" date="2020" name="mSystems">
        <title>Genome- and Community-Level Interaction Insights into Carbon Utilization and Element Cycling Functions of Hydrothermarchaeota in Hydrothermal Sediment.</title>
        <authorList>
            <person name="Zhou Z."/>
            <person name="Liu Y."/>
            <person name="Xu W."/>
            <person name="Pan J."/>
            <person name="Luo Z.H."/>
            <person name="Li M."/>
        </authorList>
    </citation>
    <scope>NUCLEOTIDE SEQUENCE [LARGE SCALE GENOMIC DNA]</scope>
    <source>
        <strain evidence="2">SpSt-413</strain>
    </source>
</reference>
<dbReference type="InterPro" id="IPR022516">
    <property type="entry name" value="CHP03798_Ocin"/>
</dbReference>
<sequence>MSIESAKAYMQRMREDPDFRKRVNQCEDPDANWTFLRESGFDFDIDEFKLAQKEVYELHGTDELPKN</sequence>
<dbReference type="EMBL" id="DSRP01000428">
    <property type="protein sequence ID" value="HGG92519.1"/>
    <property type="molecule type" value="Genomic_DNA"/>
</dbReference>
<comment type="caution">
    <text evidence="2">The sequence shown here is derived from an EMBL/GenBank/DDBJ whole genome shotgun (WGS) entry which is preliminary data.</text>
</comment>